<accession>A0ABS3SRP0</accession>
<sequence>MNRREALKGLGLSLGYVIATPTLLGMLQSCSTKAEKWTPLFHSENQAYVLERLVDLILPKTKDTPGALDVHVPKFIDLYVHEALTDEDKDIYRLGFGAVMSELGILNQAIDPEQPITLKDEDYDAILSKYLRISKAQRIAYIEAQDIVFMTLSRIRDQSVWAYRTSKEIGTNVLVYDPVPGQQKGCISVEEATGGRAWSL</sequence>
<dbReference type="Pfam" id="PF13618">
    <property type="entry name" value="Gluconate_2-dh3"/>
    <property type="match status" value="1"/>
</dbReference>
<evidence type="ECO:0000313" key="2">
    <source>
        <dbReference type="Proteomes" id="UP000681315"/>
    </source>
</evidence>
<protein>
    <submittedName>
        <fullName evidence="1">Gluconate 2-dehydrogenase subunit 3 family protein</fullName>
    </submittedName>
</protein>
<proteinExistence type="predicted"/>
<gene>
    <name evidence="1" type="ORF">J4051_08810</name>
</gene>
<evidence type="ECO:0000313" key="1">
    <source>
        <dbReference type="EMBL" id="MBO3098365.1"/>
    </source>
</evidence>
<organism evidence="1 2">
    <name type="scientific">Gelidibacter pelagius</name>
    <dbReference type="NCBI Taxonomy" id="2819985"/>
    <lineage>
        <taxon>Bacteria</taxon>
        <taxon>Pseudomonadati</taxon>
        <taxon>Bacteroidota</taxon>
        <taxon>Flavobacteriia</taxon>
        <taxon>Flavobacteriales</taxon>
        <taxon>Flavobacteriaceae</taxon>
        <taxon>Gelidibacter</taxon>
    </lineage>
</organism>
<dbReference type="PROSITE" id="PS51257">
    <property type="entry name" value="PROKAR_LIPOPROTEIN"/>
    <property type="match status" value="1"/>
</dbReference>
<dbReference type="Proteomes" id="UP000681315">
    <property type="component" value="Unassembled WGS sequence"/>
</dbReference>
<reference evidence="1 2" key="1">
    <citation type="submission" date="2021-03" db="EMBL/GenBank/DDBJ databases">
        <title>Gelidibacter sp. nov., isolated from costal sediment.</title>
        <authorList>
            <person name="Lun K.-Y."/>
        </authorList>
    </citation>
    <scope>NUCLEOTIDE SEQUENCE [LARGE SCALE GENOMIC DNA]</scope>
    <source>
        <strain evidence="1 2">DF109</strain>
    </source>
</reference>
<name>A0ABS3SRP0_9FLAO</name>
<comment type="caution">
    <text evidence="1">The sequence shown here is derived from an EMBL/GenBank/DDBJ whole genome shotgun (WGS) entry which is preliminary data.</text>
</comment>
<dbReference type="EMBL" id="JAGEVG010000009">
    <property type="protein sequence ID" value="MBO3098365.1"/>
    <property type="molecule type" value="Genomic_DNA"/>
</dbReference>
<keyword evidence="2" id="KW-1185">Reference proteome</keyword>
<dbReference type="InterPro" id="IPR027056">
    <property type="entry name" value="Gluconate_2DH_su3"/>
</dbReference>
<dbReference type="RefSeq" id="WP_208233511.1">
    <property type="nucleotide sequence ID" value="NZ_JAGEVG010000009.1"/>
</dbReference>